<evidence type="ECO:0000256" key="2">
    <source>
        <dbReference type="ARBA" id="ARBA00005614"/>
    </source>
</evidence>
<dbReference type="PANTHER" id="PTHR42959:SF1">
    <property type="entry name" value="CARBAMOYLTRANSFERASE HYPF"/>
    <property type="match status" value="1"/>
</dbReference>
<feature type="active site" evidence="11">
    <location>
        <position position="19"/>
    </location>
</feature>
<comment type="pathway">
    <text evidence="1">Protein modification; [NiFe] hydrogenase maturation.</text>
</comment>
<protein>
    <recommendedName>
        <fullName evidence="10">Carbamoyltransferase</fullName>
        <ecNumber evidence="10">6.2.-.-</ecNumber>
    </recommendedName>
</protein>
<gene>
    <name evidence="14" type="primary">hypF</name>
    <name evidence="14" type="ORF">CR194_04570</name>
</gene>
<keyword evidence="5" id="KW-0479">Metal-binding</keyword>
<keyword evidence="14" id="KW-0808">Transferase</keyword>
<dbReference type="SUPFAM" id="SSF55821">
    <property type="entry name" value="YrdC/RibB"/>
    <property type="match status" value="1"/>
</dbReference>
<comment type="similarity">
    <text evidence="2">Belongs to the acylphosphatase family.</text>
</comment>
<keyword evidence="4" id="KW-0436">Ligase</keyword>
<dbReference type="PROSITE" id="PS51160">
    <property type="entry name" value="ACYLPHOSPHATASE_3"/>
    <property type="match status" value="1"/>
</dbReference>
<dbReference type="InterPro" id="IPR041440">
    <property type="entry name" value="HypF_C"/>
</dbReference>
<evidence type="ECO:0000313" key="15">
    <source>
        <dbReference type="Proteomes" id="UP000248214"/>
    </source>
</evidence>
<evidence type="ECO:0000256" key="7">
    <source>
        <dbReference type="ARBA" id="ARBA00022833"/>
    </source>
</evidence>
<keyword evidence="7" id="KW-0862">Zinc</keyword>
<dbReference type="InterPro" id="IPR055128">
    <property type="entry name" value="HypF_C_2"/>
</dbReference>
<dbReference type="Gene3D" id="3.30.420.40">
    <property type="match status" value="1"/>
</dbReference>
<dbReference type="Gene3D" id="3.30.420.360">
    <property type="match status" value="1"/>
</dbReference>
<dbReference type="EMBL" id="PDOD01000001">
    <property type="protein sequence ID" value="PYZ94807.1"/>
    <property type="molecule type" value="Genomic_DNA"/>
</dbReference>
<evidence type="ECO:0000256" key="9">
    <source>
        <dbReference type="ARBA" id="ARBA00048220"/>
    </source>
</evidence>
<dbReference type="GO" id="GO:0008270">
    <property type="term" value="F:zinc ion binding"/>
    <property type="evidence" value="ECO:0007669"/>
    <property type="project" value="UniProtKB-KW"/>
</dbReference>
<dbReference type="PIRSF" id="PIRSF006256">
    <property type="entry name" value="CMPcnvr_hdrg_mat"/>
    <property type="match status" value="1"/>
</dbReference>
<dbReference type="InterPro" id="IPR017945">
    <property type="entry name" value="DHBP_synth_RibB-like_a/b_dom"/>
</dbReference>
<dbReference type="InterPro" id="IPR036046">
    <property type="entry name" value="Acylphosphatase-like_dom_sf"/>
</dbReference>
<evidence type="ECO:0000256" key="8">
    <source>
        <dbReference type="ARBA" id="ARBA00047645"/>
    </source>
</evidence>
<feature type="domain" description="Acylphosphatase-like" evidence="12">
    <location>
        <begin position="4"/>
        <end position="90"/>
    </location>
</feature>
<evidence type="ECO:0000256" key="3">
    <source>
        <dbReference type="ARBA" id="ARBA00008097"/>
    </source>
</evidence>
<dbReference type="InterPro" id="IPR017968">
    <property type="entry name" value="Acylphosphatase_CS"/>
</dbReference>
<dbReference type="InterPro" id="IPR051060">
    <property type="entry name" value="Carbamoyltrans_HypF-like"/>
</dbReference>
<reference evidence="14 15" key="1">
    <citation type="submission" date="2017-10" db="EMBL/GenBank/DDBJ databases">
        <title>Bacillus sp. nov., a halophilic bacterium isolated from a Keqin Lake.</title>
        <authorList>
            <person name="Wang H."/>
        </authorList>
    </citation>
    <scope>NUCLEOTIDE SEQUENCE [LARGE SCALE GENOMIC DNA]</scope>
    <source>
        <strain evidence="14 15">KQ-12</strain>
    </source>
</reference>
<dbReference type="OrthoDB" id="9808093at2"/>
<comment type="catalytic activity">
    <reaction evidence="8 11">
        <text>an acyl phosphate + H2O = a carboxylate + phosphate + H(+)</text>
        <dbReference type="Rhea" id="RHEA:14965"/>
        <dbReference type="ChEBI" id="CHEBI:15377"/>
        <dbReference type="ChEBI" id="CHEBI:15378"/>
        <dbReference type="ChEBI" id="CHEBI:29067"/>
        <dbReference type="ChEBI" id="CHEBI:43474"/>
        <dbReference type="ChEBI" id="CHEBI:59918"/>
        <dbReference type="EC" id="3.6.1.7"/>
    </reaction>
</comment>
<name>A0A323TMD7_9BACI</name>
<keyword evidence="11" id="KW-0378">Hydrolase</keyword>
<dbReference type="Pfam" id="PF17788">
    <property type="entry name" value="HypF_C"/>
    <property type="match status" value="1"/>
</dbReference>
<evidence type="ECO:0000256" key="10">
    <source>
        <dbReference type="PIRNR" id="PIRNR006256"/>
    </source>
</evidence>
<sequence length="776" mass="87041">MCGALNITVTGRVQGVGFRPFIFALADKYHLKGTAQNNLDGVIIHAEGDSGQLKNMIEEMQQSPPRLAKINQITVRETARKGYTDFTIISSDNKGNGIPWMPADAAICHDCKTEMDDPSNHRYQFPFINCTQCGPRYTIIRDVPYDRPYTTMKEFTMCPRCYEEYGDPKNRRHHAQPTCCPACGPVLALYDHNGSCLNINTQAKKMTLDFLKKGKIVALKGIGGYHLACDPFQPQTVARLRQLKRRPTRPLAVMMTSIDCAKQYCWITKQEEERLLSPEMPIVILQKKEGVAIPDVISPGLTTLGVMLPYTPLHHLLLDAELPCLVMTSANTSGLPICYKDDPVLDDLKNLADYVLTHNRPIHRPVDDSVVQCDGDETFFVRRGRGYMPEPLKTTGNVDQIIALGGDQKSAYAIGKHQHIYLSPHVGDVENEEMIHFLEDHIRHEQEWLHSESTCVAFDKHPLYETAKIAQTMLGEKISVQHHHAHHVSCMEDNALEEDCLGIILDGTGFGEDGHVWGFEFLYGNARSVTRLGHLTYTPLPGGDRAVKQPWRTAVGMLLHYWPEEGERIAAELFPDRRKEINVISQMVVNDINSPLAGTCGRLFDAVSAILGICSVSTYEGEAAMKLADGLGGTDFPDDDEKTYPYRITSNDHGYELDVSAMILAIIQEKCQGRSIQEISRRFHQTVVSCCVHMTLAIAAKRPELNRSVVLSGGSFQNNYLRKHLQRHLEKRDFQVYTHKQVPCHDGGLALGQMIIASAARQQRSRAKTREIKKKS</sequence>
<dbReference type="GO" id="GO:0051604">
    <property type="term" value="P:protein maturation"/>
    <property type="evidence" value="ECO:0007669"/>
    <property type="project" value="TreeGrafter"/>
</dbReference>
<dbReference type="InterPro" id="IPR001792">
    <property type="entry name" value="Acylphosphatase-like_dom"/>
</dbReference>
<dbReference type="PROSITE" id="PS51163">
    <property type="entry name" value="YRDC"/>
    <property type="match status" value="1"/>
</dbReference>
<dbReference type="PANTHER" id="PTHR42959">
    <property type="entry name" value="CARBAMOYLTRANSFERASE"/>
    <property type="match status" value="1"/>
</dbReference>
<dbReference type="NCBIfam" id="TIGR00143">
    <property type="entry name" value="hypF"/>
    <property type="match status" value="1"/>
</dbReference>
<dbReference type="Proteomes" id="UP000248214">
    <property type="component" value="Unassembled WGS sequence"/>
</dbReference>
<dbReference type="GO" id="GO:0003725">
    <property type="term" value="F:double-stranded RNA binding"/>
    <property type="evidence" value="ECO:0007669"/>
    <property type="project" value="InterPro"/>
</dbReference>
<evidence type="ECO:0000313" key="14">
    <source>
        <dbReference type="EMBL" id="PYZ94807.1"/>
    </source>
</evidence>
<keyword evidence="15" id="KW-1185">Reference proteome</keyword>
<evidence type="ECO:0000256" key="11">
    <source>
        <dbReference type="PROSITE-ProRule" id="PRU00520"/>
    </source>
</evidence>
<dbReference type="Gene3D" id="3.30.110.120">
    <property type="match status" value="1"/>
</dbReference>
<dbReference type="EC" id="6.2.-.-" evidence="10"/>
<dbReference type="InterPro" id="IPR006070">
    <property type="entry name" value="Sua5-like_dom"/>
</dbReference>
<dbReference type="Pfam" id="PF07503">
    <property type="entry name" value="zf-HYPF"/>
    <property type="match status" value="2"/>
</dbReference>
<keyword evidence="6" id="KW-0863">Zinc-finger</keyword>
<evidence type="ECO:0000259" key="12">
    <source>
        <dbReference type="PROSITE" id="PS51160"/>
    </source>
</evidence>
<dbReference type="Pfam" id="PF00708">
    <property type="entry name" value="Acylphosphatase"/>
    <property type="match status" value="1"/>
</dbReference>
<feature type="domain" description="YrdC-like" evidence="13">
    <location>
        <begin position="201"/>
        <end position="386"/>
    </location>
</feature>
<dbReference type="SUPFAM" id="SSF53067">
    <property type="entry name" value="Actin-like ATPase domain"/>
    <property type="match status" value="1"/>
</dbReference>
<dbReference type="InterPro" id="IPR004421">
    <property type="entry name" value="Carbamoyltransferase_HypF"/>
</dbReference>
<dbReference type="GO" id="GO:0003998">
    <property type="term" value="F:acylphosphatase activity"/>
    <property type="evidence" value="ECO:0007669"/>
    <property type="project" value="UniProtKB-EC"/>
</dbReference>
<dbReference type="InterPro" id="IPR043129">
    <property type="entry name" value="ATPase_NBD"/>
</dbReference>
<evidence type="ECO:0000256" key="4">
    <source>
        <dbReference type="ARBA" id="ARBA00022598"/>
    </source>
</evidence>
<dbReference type="Pfam" id="PF22521">
    <property type="entry name" value="HypF_C_2"/>
    <property type="match status" value="1"/>
</dbReference>
<proteinExistence type="inferred from homology"/>
<evidence type="ECO:0000256" key="5">
    <source>
        <dbReference type="ARBA" id="ARBA00022723"/>
    </source>
</evidence>
<organism evidence="14 15">
    <name type="scientific">Salipaludibacillus keqinensis</name>
    <dbReference type="NCBI Taxonomy" id="2045207"/>
    <lineage>
        <taxon>Bacteria</taxon>
        <taxon>Bacillati</taxon>
        <taxon>Bacillota</taxon>
        <taxon>Bacilli</taxon>
        <taxon>Bacillales</taxon>
        <taxon>Bacillaceae</taxon>
    </lineage>
</organism>
<dbReference type="UniPathway" id="UPA00335"/>
<dbReference type="SUPFAM" id="SSF54975">
    <property type="entry name" value="Acylphosphatase/BLUF domain-like"/>
    <property type="match status" value="1"/>
</dbReference>
<dbReference type="GO" id="GO:0016874">
    <property type="term" value="F:ligase activity"/>
    <property type="evidence" value="ECO:0007669"/>
    <property type="project" value="UniProtKB-UniRule"/>
</dbReference>
<dbReference type="InterPro" id="IPR011125">
    <property type="entry name" value="Znf_HypF"/>
</dbReference>
<dbReference type="GO" id="GO:0016743">
    <property type="term" value="F:carboxyl- or carbamoyltransferase activity"/>
    <property type="evidence" value="ECO:0007669"/>
    <property type="project" value="UniProtKB-UniRule"/>
</dbReference>
<dbReference type="Gene3D" id="3.90.870.50">
    <property type="match status" value="1"/>
</dbReference>
<accession>A0A323TMD7</accession>
<dbReference type="Pfam" id="PF01300">
    <property type="entry name" value="Sua5_yciO_yrdC"/>
    <property type="match status" value="1"/>
</dbReference>
<comment type="catalytic activity">
    <reaction evidence="9">
        <text>C-terminal L-cysteinyl-[HypE protein] + carbamoyl phosphate + ATP + H2O = C-terminal S-carboxamide-L-cysteinyl-[HypE protein] + AMP + phosphate + diphosphate + H(+)</text>
        <dbReference type="Rhea" id="RHEA:55636"/>
        <dbReference type="Rhea" id="RHEA-COMP:14247"/>
        <dbReference type="Rhea" id="RHEA-COMP:14392"/>
        <dbReference type="ChEBI" id="CHEBI:15377"/>
        <dbReference type="ChEBI" id="CHEBI:15378"/>
        <dbReference type="ChEBI" id="CHEBI:30616"/>
        <dbReference type="ChEBI" id="CHEBI:33019"/>
        <dbReference type="ChEBI" id="CHEBI:43474"/>
        <dbReference type="ChEBI" id="CHEBI:58228"/>
        <dbReference type="ChEBI" id="CHEBI:76913"/>
        <dbReference type="ChEBI" id="CHEBI:139126"/>
        <dbReference type="ChEBI" id="CHEBI:456215"/>
    </reaction>
</comment>
<comment type="caution">
    <text evidence="14">The sequence shown here is derived from an EMBL/GenBank/DDBJ whole genome shotgun (WGS) entry which is preliminary data.</text>
</comment>
<dbReference type="PROSITE" id="PS00150">
    <property type="entry name" value="ACYLPHOSPHATASE_1"/>
    <property type="match status" value="1"/>
</dbReference>
<evidence type="ECO:0000256" key="1">
    <source>
        <dbReference type="ARBA" id="ARBA00004711"/>
    </source>
</evidence>
<dbReference type="AlphaFoldDB" id="A0A323TMD7"/>
<evidence type="ECO:0000259" key="13">
    <source>
        <dbReference type="PROSITE" id="PS51163"/>
    </source>
</evidence>
<comment type="similarity">
    <text evidence="3 10">Belongs to the carbamoyltransferase HypF family.</text>
</comment>
<feature type="active site" evidence="11">
    <location>
        <position position="37"/>
    </location>
</feature>
<evidence type="ECO:0000256" key="6">
    <source>
        <dbReference type="ARBA" id="ARBA00022771"/>
    </source>
</evidence>